<sequence length="224" mass="25209">MSKLILFAAFIACILLMSFNYDKKKKVIFFGDSITQIGAQPGGYIRLMDSLLKQEGVENKYELIGAGISGNKVYDLYLRMEEDVISKSPDIVVIYIGVNDVWHKSSFGTGTDYDKFGKFYEAIVKKLRAAGSKVILCTPAVIGEKKDFSNQQDGDMNQYSSWIRQYAAKESLPLVDLRTLFHEYELQNNPDNKESGILTRDRVHLNAAGNLLVAEAMWKAIKSL</sequence>
<dbReference type="AlphaFoldDB" id="A0A8X8IGP1"/>
<dbReference type="InterPro" id="IPR051532">
    <property type="entry name" value="Ester_Hydrolysis_Enzymes"/>
</dbReference>
<dbReference type="InterPro" id="IPR013830">
    <property type="entry name" value="SGNH_hydro"/>
</dbReference>
<organism evidence="2 3">
    <name type="scientific">Hydrobacter penzbergensis</name>
    <dbReference type="NCBI Taxonomy" id="1235997"/>
    <lineage>
        <taxon>Bacteria</taxon>
        <taxon>Pseudomonadati</taxon>
        <taxon>Bacteroidota</taxon>
        <taxon>Chitinophagia</taxon>
        <taxon>Chitinophagales</taxon>
        <taxon>Chitinophagaceae</taxon>
        <taxon>Hydrobacter</taxon>
    </lineage>
</organism>
<gene>
    <name evidence="2" type="ORF">SAMN05444410_11289</name>
</gene>
<evidence type="ECO:0000313" key="2">
    <source>
        <dbReference type="EMBL" id="SDX28481.1"/>
    </source>
</evidence>
<dbReference type="Pfam" id="PF13472">
    <property type="entry name" value="Lipase_GDSL_2"/>
    <property type="match status" value="1"/>
</dbReference>
<accession>A0A8X8IGP1</accession>
<dbReference type="PANTHER" id="PTHR30383">
    <property type="entry name" value="THIOESTERASE 1/PROTEASE 1/LYSOPHOSPHOLIPASE L1"/>
    <property type="match status" value="1"/>
</dbReference>
<dbReference type="GO" id="GO:0004622">
    <property type="term" value="F:phosphatidylcholine lysophospholipase activity"/>
    <property type="evidence" value="ECO:0007669"/>
    <property type="project" value="TreeGrafter"/>
</dbReference>
<dbReference type="RefSeq" id="WP_092725216.1">
    <property type="nucleotide sequence ID" value="NZ_FNNO01000012.1"/>
</dbReference>
<dbReference type="Proteomes" id="UP000198711">
    <property type="component" value="Unassembled WGS sequence"/>
</dbReference>
<comment type="caution">
    <text evidence="2">The sequence shown here is derived from an EMBL/GenBank/DDBJ whole genome shotgun (WGS) entry which is preliminary data.</text>
</comment>
<name>A0A8X8IGP1_9BACT</name>
<dbReference type="Gene3D" id="3.40.50.1110">
    <property type="entry name" value="SGNH hydrolase"/>
    <property type="match status" value="1"/>
</dbReference>
<dbReference type="PANTHER" id="PTHR30383:SF5">
    <property type="entry name" value="SGNH HYDROLASE-TYPE ESTERASE DOMAIN-CONTAINING PROTEIN"/>
    <property type="match status" value="1"/>
</dbReference>
<evidence type="ECO:0000313" key="3">
    <source>
        <dbReference type="Proteomes" id="UP000198711"/>
    </source>
</evidence>
<dbReference type="InterPro" id="IPR036514">
    <property type="entry name" value="SGNH_hydro_sf"/>
</dbReference>
<reference evidence="2 3" key="1">
    <citation type="submission" date="2016-10" db="EMBL/GenBank/DDBJ databases">
        <authorList>
            <person name="Varghese N."/>
            <person name="Submissions S."/>
        </authorList>
    </citation>
    <scope>NUCLEOTIDE SEQUENCE [LARGE SCALE GENOMIC DNA]</scope>
    <source>
        <strain evidence="2 3">DSM 25353</strain>
    </source>
</reference>
<protein>
    <submittedName>
        <fullName evidence="2">Lysophospholipase L1</fullName>
    </submittedName>
</protein>
<feature type="domain" description="SGNH hydrolase-type esterase" evidence="1">
    <location>
        <begin position="29"/>
        <end position="210"/>
    </location>
</feature>
<proteinExistence type="predicted"/>
<dbReference type="EMBL" id="FNNO01000012">
    <property type="protein sequence ID" value="SDX28481.1"/>
    <property type="molecule type" value="Genomic_DNA"/>
</dbReference>
<keyword evidence="3" id="KW-1185">Reference proteome</keyword>
<evidence type="ECO:0000259" key="1">
    <source>
        <dbReference type="Pfam" id="PF13472"/>
    </source>
</evidence>
<dbReference type="SUPFAM" id="SSF52266">
    <property type="entry name" value="SGNH hydrolase"/>
    <property type="match status" value="1"/>
</dbReference>